<reference evidence="1 2" key="1">
    <citation type="submission" date="2021-02" db="EMBL/GenBank/DDBJ databases">
        <title>Plant Genome Project.</title>
        <authorList>
            <person name="Zhang R.-G."/>
        </authorList>
    </citation>
    <scope>NUCLEOTIDE SEQUENCE [LARGE SCALE GENOMIC DNA]</scope>
    <source>
        <tissue evidence="1">Leaves</tissue>
    </source>
</reference>
<gene>
    <name evidence="1" type="ORF">JRO89_XS05G0092700</name>
</gene>
<dbReference type="EMBL" id="JAFEMO010000005">
    <property type="protein sequence ID" value="KAH7570359.1"/>
    <property type="molecule type" value="Genomic_DNA"/>
</dbReference>
<comment type="caution">
    <text evidence="1">The sequence shown here is derived from an EMBL/GenBank/DDBJ whole genome shotgun (WGS) entry which is preliminary data.</text>
</comment>
<proteinExistence type="predicted"/>
<organism evidence="1 2">
    <name type="scientific">Xanthoceras sorbifolium</name>
    <dbReference type="NCBI Taxonomy" id="99658"/>
    <lineage>
        <taxon>Eukaryota</taxon>
        <taxon>Viridiplantae</taxon>
        <taxon>Streptophyta</taxon>
        <taxon>Embryophyta</taxon>
        <taxon>Tracheophyta</taxon>
        <taxon>Spermatophyta</taxon>
        <taxon>Magnoliopsida</taxon>
        <taxon>eudicotyledons</taxon>
        <taxon>Gunneridae</taxon>
        <taxon>Pentapetalae</taxon>
        <taxon>rosids</taxon>
        <taxon>malvids</taxon>
        <taxon>Sapindales</taxon>
        <taxon>Sapindaceae</taxon>
        <taxon>Xanthoceroideae</taxon>
        <taxon>Xanthoceras</taxon>
    </lineage>
</organism>
<sequence length="321" mass="34912">MRGLKARTNFVYPPEPHSSADHLLPPFNFSKQPHPSLRDLPTCQFNPSSQWPSSLADPSHVGDNHFSGVPTPHRNSSLNMLLLRDFLNSSSNSSLYTPTQPLYDQLPYINNSSSSTPSVFSGGSLVMNPSTNASKCASSDANPNICDAFTGSSMTTLPLNKYHQSYNNNTVGGSTKAAAATTQGDDLEFFPQEPSDSGLLQEIIQGFFPKPSSKRSEASSKTSNYTQESVVGPVSDISTRQSLDGLKRGIKNENIDFYFDFQGGPQQFESFNEVTGSQATTVYRNDLPLNLQVGVGPDSVMDDIFQYPELMGAFAARVQNA</sequence>
<dbReference type="Proteomes" id="UP000827721">
    <property type="component" value="Unassembled WGS sequence"/>
</dbReference>
<accession>A0ABQ8I1K8</accession>
<evidence type="ECO:0000313" key="1">
    <source>
        <dbReference type="EMBL" id="KAH7570359.1"/>
    </source>
</evidence>
<protein>
    <submittedName>
        <fullName evidence="1">Uncharacterized protein</fullName>
    </submittedName>
</protein>
<name>A0ABQ8I1K8_9ROSI</name>
<evidence type="ECO:0000313" key="2">
    <source>
        <dbReference type="Proteomes" id="UP000827721"/>
    </source>
</evidence>
<keyword evidence="2" id="KW-1185">Reference proteome</keyword>